<evidence type="ECO:0000256" key="1">
    <source>
        <dbReference type="SAM" id="Phobius"/>
    </source>
</evidence>
<proteinExistence type="predicted"/>
<organism evidence="2 3">
    <name type="scientific">Lapidilactobacillus mulanensis</name>
    <dbReference type="NCBI Taxonomy" id="2485999"/>
    <lineage>
        <taxon>Bacteria</taxon>
        <taxon>Bacillati</taxon>
        <taxon>Bacillota</taxon>
        <taxon>Bacilli</taxon>
        <taxon>Lactobacillales</taxon>
        <taxon>Lactobacillaceae</taxon>
        <taxon>Lapidilactobacillus</taxon>
    </lineage>
</organism>
<name>A0ABW4DSJ7_9LACO</name>
<keyword evidence="3" id="KW-1185">Reference proteome</keyword>
<keyword evidence="1" id="KW-0472">Membrane</keyword>
<comment type="caution">
    <text evidence="2">The sequence shown here is derived from an EMBL/GenBank/DDBJ whole genome shotgun (WGS) entry which is preliminary data.</text>
</comment>
<keyword evidence="1" id="KW-1133">Transmembrane helix</keyword>
<feature type="transmembrane region" description="Helical" evidence="1">
    <location>
        <begin position="17"/>
        <end position="34"/>
    </location>
</feature>
<protein>
    <recommendedName>
        <fullName evidence="4">DUF4760 domain-containing protein</fullName>
    </recommendedName>
</protein>
<evidence type="ECO:0008006" key="4">
    <source>
        <dbReference type="Google" id="ProtNLM"/>
    </source>
</evidence>
<evidence type="ECO:0000313" key="2">
    <source>
        <dbReference type="EMBL" id="MFD1466459.1"/>
    </source>
</evidence>
<accession>A0ABW4DSJ7</accession>
<gene>
    <name evidence="2" type="ORF">ACFQ4L_10340</name>
</gene>
<dbReference type="RefSeq" id="WP_125577433.1">
    <property type="nucleotide sequence ID" value="NZ_JBHTOF010000103.1"/>
</dbReference>
<reference evidence="3" key="1">
    <citation type="journal article" date="2019" name="Int. J. Syst. Evol. Microbiol.">
        <title>The Global Catalogue of Microorganisms (GCM) 10K type strain sequencing project: providing services to taxonomists for standard genome sequencing and annotation.</title>
        <authorList>
            <consortium name="The Broad Institute Genomics Platform"/>
            <consortium name="The Broad Institute Genome Sequencing Center for Infectious Disease"/>
            <person name="Wu L."/>
            <person name="Ma J."/>
        </authorList>
    </citation>
    <scope>NUCLEOTIDE SEQUENCE [LARGE SCALE GENOMIC DNA]</scope>
    <source>
        <strain evidence="3">CCM 8951</strain>
    </source>
</reference>
<sequence length="217" mass="25126">MTFFLPAFSNLHELLETLSYIATIIGIVAIYLTVKGLKRDQEKELNANKQTLVNNSVKILKAFSEKIIPEMSDFVNKYPVEVEISKRKALEEVNHYITDDLSKIDKLPKDEKLDWAIEMQAKTAAAAGQIFNELEQISVYMNYDLVEPNLVFGPIHKVFLNFVSTNSDYLEFISSEDAPYENVHKLYENWTKVERMRILDKKQSALNDEKRKLTNNE</sequence>
<evidence type="ECO:0000313" key="3">
    <source>
        <dbReference type="Proteomes" id="UP001597244"/>
    </source>
</evidence>
<dbReference type="Proteomes" id="UP001597244">
    <property type="component" value="Unassembled WGS sequence"/>
</dbReference>
<dbReference type="EMBL" id="JBHTOF010000103">
    <property type="protein sequence ID" value="MFD1466459.1"/>
    <property type="molecule type" value="Genomic_DNA"/>
</dbReference>
<keyword evidence="1" id="KW-0812">Transmembrane</keyword>